<feature type="domain" description="Subtilisin-like protease fibronectin type-III" evidence="11">
    <location>
        <begin position="650"/>
        <end position="751"/>
    </location>
</feature>
<evidence type="ECO:0000256" key="7">
    <source>
        <dbReference type="PROSITE-ProRule" id="PRU01240"/>
    </source>
</evidence>
<sequence>MATRTSPLPLLLAALSVLFCHAAAVHNPAAGGARIAAAAGAHGDDSTKVYVVFTERQPATAELPEAEAGAAIASYHHDMIAGVLDDDSSSAADRVVYHYSRILHGFAARLTDDEKNRLAGMDGVLSIHEKVVYRPQTTRSWDFLGVPQHNDATRLKFENDVIIGMVDTGIWPDSESFSDEGLPPPPTKWKGVCSKNFTSCNNKIIGARSYYGGNTTLSVLDREGHGTHTASTAAGRAVAGASLGGLAGGTARGAVPGARLAVYKVCWEEGCSSEDILAAFDDAIADGVDVISASLGSGIAFDYAADPMAIGAFHAMRRGVVVSVSAGNSGPTLGSVSNVAPWSISVAATLTDRRIISELVLGNGRRVVGNAITVFPNLGKPSLLMDPGGCDHEQLDGKRYKGAVLLCGEGAYISSEAISRTGADGAIVYMFADEDKDTAFSFAIPIVVVMQKEFNHIIDYYNSTSHPMATVKKSVTVKDAAAPSVAEFSSRGPNMVTYGVLKPDISAPGVDILAAWTPKATLSGSDVDERRTRYNIISGTSMACPHVTGAAAYVKSVHPEWSHAAVQSALMTTATPMGSGEPEAELAYGAGQVDPVRARYPGLVYDAAEGDYVGFLCAQGYNSSQLAAMTGRRASAAACSAGARAGAVGDLNYPSITVPVLNYGVGFAAEFPRTVTNVGPADSVYRATVTTVPGVDVAVTPDELAFSAGTKKLSFKVSVSGTLLPVNGTMGASASVVWSDGRHHVRSPIYVFPHKHVM</sequence>
<organism evidence="12">
    <name type="scientific">Panicum hallii</name>
    <dbReference type="NCBI Taxonomy" id="206008"/>
    <lineage>
        <taxon>Eukaryota</taxon>
        <taxon>Viridiplantae</taxon>
        <taxon>Streptophyta</taxon>
        <taxon>Embryophyta</taxon>
        <taxon>Tracheophyta</taxon>
        <taxon>Spermatophyta</taxon>
        <taxon>Magnoliopsida</taxon>
        <taxon>Liliopsida</taxon>
        <taxon>Poales</taxon>
        <taxon>Poaceae</taxon>
        <taxon>PACMAD clade</taxon>
        <taxon>Panicoideae</taxon>
        <taxon>Panicodae</taxon>
        <taxon>Paniceae</taxon>
        <taxon>Panicinae</taxon>
        <taxon>Panicum</taxon>
        <taxon>Panicum sect. Panicum</taxon>
    </lineage>
</organism>
<dbReference type="Gene3D" id="2.60.40.2310">
    <property type="match status" value="1"/>
</dbReference>
<proteinExistence type="inferred from homology"/>
<evidence type="ECO:0000259" key="10">
    <source>
        <dbReference type="Pfam" id="PF05922"/>
    </source>
</evidence>
<dbReference type="GO" id="GO:0004252">
    <property type="term" value="F:serine-type endopeptidase activity"/>
    <property type="evidence" value="ECO:0007669"/>
    <property type="project" value="UniProtKB-UniRule"/>
</dbReference>
<evidence type="ECO:0000313" key="12">
    <source>
        <dbReference type="EMBL" id="PAN10274.1"/>
    </source>
</evidence>
<feature type="domain" description="Peptidase S8/S53" evidence="9">
    <location>
        <begin position="159"/>
        <end position="591"/>
    </location>
</feature>
<dbReference type="InterPro" id="IPR010259">
    <property type="entry name" value="S8pro/Inhibitor_I9"/>
</dbReference>
<evidence type="ECO:0000256" key="4">
    <source>
        <dbReference type="ARBA" id="ARBA00022801"/>
    </source>
</evidence>
<dbReference type="InterPro" id="IPR034197">
    <property type="entry name" value="Peptidases_S8_3"/>
</dbReference>
<accession>A0A2S3GWU2</accession>
<feature type="active site" description="Charge relay system" evidence="6 7">
    <location>
        <position position="167"/>
    </location>
</feature>
<keyword evidence="2 7" id="KW-0645">Protease</keyword>
<feature type="chain" id="PRO_5015443019" evidence="8">
    <location>
        <begin position="25"/>
        <end position="758"/>
    </location>
</feature>
<gene>
    <name evidence="12" type="ORF">PAHAL_2G083900</name>
</gene>
<feature type="active site" description="Charge relay system" evidence="6 7">
    <location>
        <position position="225"/>
    </location>
</feature>
<dbReference type="Gene3D" id="3.50.30.30">
    <property type="match status" value="1"/>
</dbReference>
<evidence type="ECO:0000256" key="3">
    <source>
        <dbReference type="ARBA" id="ARBA00022729"/>
    </source>
</evidence>
<dbReference type="Gene3D" id="3.30.70.80">
    <property type="entry name" value="Peptidase S8 propeptide/proteinase inhibitor I9"/>
    <property type="match status" value="1"/>
</dbReference>
<name>A0A2S3GWU2_9POAL</name>
<dbReference type="Pfam" id="PF05922">
    <property type="entry name" value="Inhibitor_I9"/>
    <property type="match status" value="1"/>
</dbReference>
<evidence type="ECO:0000256" key="8">
    <source>
        <dbReference type="SAM" id="SignalP"/>
    </source>
</evidence>
<feature type="active site" description="Charge relay system" evidence="6 7">
    <location>
        <position position="541"/>
    </location>
</feature>
<evidence type="ECO:0000256" key="5">
    <source>
        <dbReference type="ARBA" id="ARBA00022825"/>
    </source>
</evidence>
<dbReference type="InterPro" id="IPR045051">
    <property type="entry name" value="SBT"/>
</dbReference>
<evidence type="ECO:0000259" key="9">
    <source>
        <dbReference type="Pfam" id="PF00082"/>
    </source>
</evidence>
<comment type="similarity">
    <text evidence="1 7">Belongs to the peptidase S8 family.</text>
</comment>
<dbReference type="Proteomes" id="UP000243499">
    <property type="component" value="Chromosome 2"/>
</dbReference>
<dbReference type="CDD" id="cd04852">
    <property type="entry name" value="Peptidases_S8_3"/>
    <property type="match status" value="1"/>
</dbReference>
<dbReference type="InterPro" id="IPR000209">
    <property type="entry name" value="Peptidase_S8/S53_dom"/>
</dbReference>
<keyword evidence="4 7" id="KW-0378">Hydrolase</keyword>
<keyword evidence="5 7" id="KW-0720">Serine protease</keyword>
<dbReference type="CDD" id="cd02120">
    <property type="entry name" value="PA_subtilisin_like"/>
    <property type="match status" value="1"/>
</dbReference>
<dbReference type="AlphaFoldDB" id="A0A2S3GWU2"/>
<dbReference type="Pfam" id="PF17766">
    <property type="entry name" value="fn3_6"/>
    <property type="match status" value="1"/>
</dbReference>
<evidence type="ECO:0000256" key="6">
    <source>
        <dbReference type="PIRSR" id="PIRSR615500-1"/>
    </source>
</evidence>
<dbReference type="SUPFAM" id="SSF52743">
    <property type="entry name" value="Subtilisin-like"/>
    <property type="match status" value="1"/>
</dbReference>
<dbReference type="PROSITE" id="PS51892">
    <property type="entry name" value="SUBTILASE"/>
    <property type="match status" value="1"/>
</dbReference>
<reference evidence="12" key="1">
    <citation type="submission" date="2018-04" db="EMBL/GenBank/DDBJ databases">
        <title>WGS assembly of Panicum hallii.</title>
        <authorList>
            <person name="Lovell J."/>
            <person name="Jenkins J."/>
            <person name="Lowry D."/>
            <person name="Mamidi S."/>
            <person name="Sreedasyam A."/>
            <person name="Weng X."/>
            <person name="Barry K."/>
            <person name="Bonette J."/>
            <person name="Campitelli B."/>
            <person name="Daum C."/>
            <person name="Gordon S."/>
            <person name="Gould B."/>
            <person name="Lipzen A."/>
            <person name="Macqueen A."/>
            <person name="Palacio-Mejia J."/>
            <person name="Plott C."/>
            <person name="Shakirov E."/>
            <person name="Shu S."/>
            <person name="Yoshinaga Y."/>
            <person name="Zane M."/>
            <person name="Rokhsar D."/>
            <person name="Grimwood J."/>
            <person name="Schmutz J."/>
            <person name="Juenger T."/>
        </authorList>
    </citation>
    <scope>NUCLEOTIDE SEQUENCE [LARGE SCALE GENOMIC DNA]</scope>
    <source>
        <strain evidence="12">FIL2</strain>
    </source>
</reference>
<evidence type="ECO:0000256" key="2">
    <source>
        <dbReference type="ARBA" id="ARBA00022670"/>
    </source>
</evidence>
<evidence type="ECO:0000259" key="11">
    <source>
        <dbReference type="Pfam" id="PF17766"/>
    </source>
</evidence>
<dbReference type="FunFam" id="3.40.50.200:FF:000006">
    <property type="entry name" value="Subtilisin-like protease SBT1.5"/>
    <property type="match status" value="1"/>
</dbReference>
<dbReference type="Gene3D" id="3.40.50.200">
    <property type="entry name" value="Peptidase S8/S53 domain"/>
    <property type="match status" value="1"/>
</dbReference>
<feature type="domain" description="Inhibitor I9" evidence="10">
    <location>
        <begin position="68"/>
        <end position="134"/>
    </location>
</feature>
<dbReference type="InterPro" id="IPR023828">
    <property type="entry name" value="Peptidase_S8_Ser-AS"/>
</dbReference>
<dbReference type="Gramene" id="PAN10274">
    <property type="protein sequence ID" value="PAN10274"/>
    <property type="gene ID" value="PAHAL_2G083900"/>
</dbReference>
<evidence type="ECO:0000256" key="1">
    <source>
        <dbReference type="ARBA" id="ARBA00011073"/>
    </source>
</evidence>
<dbReference type="EMBL" id="CM008047">
    <property type="protein sequence ID" value="PAN10274.1"/>
    <property type="molecule type" value="Genomic_DNA"/>
</dbReference>
<dbReference type="InterPro" id="IPR036852">
    <property type="entry name" value="Peptidase_S8/S53_dom_sf"/>
</dbReference>
<dbReference type="InterPro" id="IPR015500">
    <property type="entry name" value="Peptidase_S8_subtilisin-rel"/>
</dbReference>
<protein>
    <submittedName>
        <fullName evidence="12">Uncharacterized protein</fullName>
    </submittedName>
</protein>
<dbReference type="PANTHER" id="PTHR10795">
    <property type="entry name" value="PROPROTEIN CONVERTASE SUBTILISIN/KEXIN"/>
    <property type="match status" value="1"/>
</dbReference>
<dbReference type="PRINTS" id="PR00723">
    <property type="entry name" value="SUBTILISIN"/>
</dbReference>
<dbReference type="InterPro" id="IPR041469">
    <property type="entry name" value="Subtilisin-like_FN3"/>
</dbReference>
<dbReference type="Pfam" id="PF00082">
    <property type="entry name" value="Peptidase_S8"/>
    <property type="match status" value="1"/>
</dbReference>
<feature type="signal peptide" evidence="8">
    <location>
        <begin position="1"/>
        <end position="24"/>
    </location>
</feature>
<keyword evidence="3 8" id="KW-0732">Signal</keyword>
<dbReference type="PROSITE" id="PS00138">
    <property type="entry name" value="SUBTILASE_SER"/>
    <property type="match status" value="1"/>
</dbReference>
<dbReference type="InterPro" id="IPR037045">
    <property type="entry name" value="S8pro/Inhibitor_I9_sf"/>
</dbReference>
<dbReference type="GO" id="GO:0006508">
    <property type="term" value="P:proteolysis"/>
    <property type="evidence" value="ECO:0007669"/>
    <property type="project" value="UniProtKB-KW"/>
</dbReference>